<dbReference type="Proteomes" id="UP000000576">
    <property type="component" value="Chromosome"/>
</dbReference>
<reference evidence="1 2" key="1">
    <citation type="journal article" date="2002" name="Nature">
        <title>Comparison of the genomes of two Xanthomonas pathogens with differing host specificities.</title>
        <authorList>
            <person name="da Silva A.C."/>
            <person name="Ferro J.A."/>
            <person name="Reinach F.C."/>
            <person name="Farah C.S."/>
            <person name="Furlan L.R."/>
            <person name="Quaggio R.B."/>
            <person name="Monteiro-Vitorello C.B."/>
            <person name="Van Sluys M.A."/>
            <person name="Almeida N.F."/>
            <person name="Alves L.M."/>
            <person name="do Amaral A.M."/>
            <person name="Bertolini M.C."/>
            <person name="Camargo L.E."/>
            <person name="Camarotte G."/>
            <person name="Cannavan F."/>
            <person name="Cardozo J."/>
            <person name="Chambergo F."/>
            <person name="Ciapina L.P."/>
            <person name="Cicarelli R.M."/>
            <person name="Coutinho L.L."/>
            <person name="Cursino-Santos J.R."/>
            <person name="El-Dorry H."/>
            <person name="Faria J.B."/>
            <person name="Ferreira A.J."/>
            <person name="Ferreira R.C."/>
            <person name="Ferro M.I."/>
            <person name="Formighieri E.F."/>
            <person name="Franco M.C."/>
            <person name="Greggio C.C."/>
            <person name="Gruber A."/>
            <person name="Katsuyama A.M."/>
            <person name="Kishi L.T."/>
            <person name="Leite R.P."/>
            <person name="Lemos E.G."/>
            <person name="Lemos M.V."/>
            <person name="Locali E.C."/>
            <person name="Machado M.A."/>
            <person name="Madeira A.M."/>
            <person name="Martinez-Rossi N.M."/>
            <person name="Martins E.C."/>
            <person name="Meidanis J."/>
            <person name="Menck C.F."/>
            <person name="Miyaki C.Y."/>
            <person name="Moon D.H."/>
            <person name="Moreira L.M."/>
            <person name="Novo M.T."/>
            <person name="Okura V.K."/>
            <person name="Oliveira M.C."/>
            <person name="Oliveira V.R."/>
            <person name="Pereira H.A."/>
            <person name="Rossi A."/>
            <person name="Sena J.A."/>
            <person name="Silva C."/>
            <person name="de Souza R.F."/>
            <person name="Spinola L.A."/>
            <person name="Takita M.A."/>
            <person name="Tamura R.E."/>
            <person name="Teixeira E.C."/>
            <person name="Tezza R.I."/>
            <person name="Trindade dos Santos M."/>
            <person name="Truffi D."/>
            <person name="Tsai S.M."/>
            <person name="White F.F."/>
            <person name="Setubal J.C."/>
            <person name="Kitajima J.P."/>
        </authorList>
    </citation>
    <scope>NUCLEOTIDE SEQUENCE [LARGE SCALE GENOMIC DNA]</scope>
    <source>
        <strain evidence="1 2">306</strain>
    </source>
</reference>
<dbReference type="KEGG" id="xac:XAC3261"/>
<organism evidence="1 2">
    <name type="scientific">Xanthomonas axonopodis pv. citri (strain 306)</name>
    <dbReference type="NCBI Taxonomy" id="190486"/>
    <lineage>
        <taxon>Bacteria</taxon>
        <taxon>Pseudomonadati</taxon>
        <taxon>Pseudomonadota</taxon>
        <taxon>Gammaproteobacteria</taxon>
        <taxon>Lysobacterales</taxon>
        <taxon>Lysobacteraceae</taxon>
        <taxon>Xanthomonas</taxon>
    </lineage>
</organism>
<name>A0AAI7ZHG1_XANAC</name>
<dbReference type="EMBL" id="AE008923">
    <property type="protein sequence ID" value="AAM38105.1"/>
    <property type="molecule type" value="Genomic_DNA"/>
</dbReference>
<gene>
    <name evidence="1" type="ordered locus">XAC3261</name>
</gene>
<evidence type="ECO:0000313" key="1">
    <source>
        <dbReference type="EMBL" id="AAM38105.1"/>
    </source>
</evidence>
<proteinExistence type="predicted"/>
<accession>A0AAI7ZHG1</accession>
<protein>
    <submittedName>
        <fullName evidence="1">Uncharacterized protein</fullName>
    </submittedName>
</protein>
<sequence length="112" mass="12120">MSSLGYGFRRRSDFPRALKAHPPTQHPPAILLLQGTRDLRLACDAWSLRGAVFPWLLPPGAAALKTHALGTGPIVLWLFVFSGGSGLARSCFSPLGDYESTKEMARVKFAPA</sequence>
<dbReference type="AlphaFoldDB" id="A0AAI7ZHG1"/>
<evidence type="ECO:0000313" key="2">
    <source>
        <dbReference type="Proteomes" id="UP000000576"/>
    </source>
</evidence>